<gene>
    <name evidence="3" type="ORF">ZOSMA_48G00380</name>
</gene>
<feature type="region of interest" description="Disordered" evidence="1">
    <location>
        <begin position="361"/>
        <end position="450"/>
    </location>
</feature>
<dbReference type="AlphaFoldDB" id="A0A0K9NZI6"/>
<proteinExistence type="predicted"/>
<dbReference type="InterPro" id="IPR033334">
    <property type="entry name" value="LNG1/2"/>
</dbReference>
<accession>A0A0K9NZI6</accession>
<dbReference type="PANTHER" id="PTHR31680:SF12">
    <property type="entry name" value="OS11G0587300 PROTEIN"/>
    <property type="match status" value="1"/>
</dbReference>
<feature type="compositionally biased region" description="Basic and acidic residues" evidence="1">
    <location>
        <begin position="376"/>
        <end position="385"/>
    </location>
</feature>
<feature type="region of interest" description="Disordered" evidence="1">
    <location>
        <begin position="59"/>
        <end position="130"/>
    </location>
</feature>
<feature type="compositionally biased region" description="Polar residues" evidence="1">
    <location>
        <begin position="387"/>
        <end position="397"/>
    </location>
</feature>
<keyword evidence="4" id="KW-1185">Reference proteome</keyword>
<dbReference type="Proteomes" id="UP000036987">
    <property type="component" value="Unassembled WGS sequence"/>
</dbReference>
<dbReference type="EMBL" id="LFYR01001410">
    <property type="protein sequence ID" value="KMZ62118.1"/>
    <property type="molecule type" value="Genomic_DNA"/>
</dbReference>
<name>A0A0K9NZI6_ZOSMR</name>
<feature type="region of interest" description="Disordered" evidence="1">
    <location>
        <begin position="148"/>
        <end position="209"/>
    </location>
</feature>
<feature type="region of interest" description="Disordered" evidence="1">
    <location>
        <begin position="1"/>
        <end position="36"/>
    </location>
</feature>
<reference evidence="4" key="1">
    <citation type="journal article" date="2016" name="Nature">
        <title>The genome of the seagrass Zostera marina reveals angiosperm adaptation to the sea.</title>
        <authorList>
            <person name="Olsen J.L."/>
            <person name="Rouze P."/>
            <person name="Verhelst B."/>
            <person name="Lin Y.-C."/>
            <person name="Bayer T."/>
            <person name="Collen J."/>
            <person name="Dattolo E."/>
            <person name="De Paoli E."/>
            <person name="Dittami S."/>
            <person name="Maumus F."/>
            <person name="Michel G."/>
            <person name="Kersting A."/>
            <person name="Lauritano C."/>
            <person name="Lohaus R."/>
            <person name="Toepel M."/>
            <person name="Tonon T."/>
            <person name="Vanneste K."/>
            <person name="Amirebrahimi M."/>
            <person name="Brakel J."/>
            <person name="Bostroem C."/>
            <person name="Chovatia M."/>
            <person name="Grimwood J."/>
            <person name="Jenkins J.W."/>
            <person name="Jueterbock A."/>
            <person name="Mraz A."/>
            <person name="Stam W.T."/>
            <person name="Tice H."/>
            <person name="Bornberg-Bauer E."/>
            <person name="Green P.J."/>
            <person name="Pearson G.A."/>
            <person name="Procaccini G."/>
            <person name="Duarte C.M."/>
            <person name="Schmutz J."/>
            <person name="Reusch T.B.H."/>
            <person name="Van de Peer Y."/>
        </authorList>
    </citation>
    <scope>NUCLEOTIDE SEQUENCE [LARGE SCALE GENOMIC DNA]</scope>
    <source>
        <strain evidence="4">cv. Finnish</strain>
    </source>
</reference>
<sequence length="492" mass="55031">MVDLSLKPPLPPSQTLTAERKMKMAPGRLREDQDNLERQVGCINGFFHLFDKHQIPPGKRIYSTKRLPSSSSSSSSPAATSPSPSEKSQLSSMSSSKYSPPTPPATRSSRTLPLPLFENKDGAKTSWKLREAPRLSLDSRLLETKRKLFPPDIRTTPMSTGNDQDKQIGSPSVIARLMGLDPLPKSESGGTDEGCCGAPQLKRSASESRATKEFLQYPFLHLEKGSQEIKSDPAKFNTGSTIPSQCSQMRDYSGVQKKKPSSFNPQEFFTEPTMKFGSDVYHDGGDATENLYVEIEKSLRIPAVGKDLDSLKQILEALRLKGLLHSNPYPIHQLRNQTFDQHRQKHHSPIVLMKPASSSILVELSPPRRNCKVRKSAQEVSDRRGRTSSIGSMSPNSPAKVKKANIQISSPRQQSPRSRSSPKRSTPPSPSDRLNRPPRIKKTSTKQYSNDEVQFPCKQIPKFLRRQFIYIFLRDLYLDLANEDRGGVPLRK</sequence>
<dbReference type="PANTHER" id="PTHR31680">
    <property type="entry name" value="LONGIFOLIA PROTEIN"/>
    <property type="match status" value="1"/>
</dbReference>
<dbReference type="STRING" id="29655.A0A0K9NZI6"/>
<protein>
    <recommendedName>
        <fullName evidence="2">DUF3741 domain-containing protein</fullName>
    </recommendedName>
</protein>
<feature type="compositionally biased region" description="Low complexity" evidence="1">
    <location>
        <begin position="409"/>
        <end position="424"/>
    </location>
</feature>
<feature type="compositionally biased region" description="Low complexity" evidence="1">
    <location>
        <begin position="68"/>
        <end position="113"/>
    </location>
</feature>
<evidence type="ECO:0000313" key="3">
    <source>
        <dbReference type="EMBL" id="KMZ62118.1"/>
    </source>
</evidence>
<dbReference type="OrthoDB" id="1929599at2759"/>
<evidence type="ECO:0000256" key="1">
    <source>
        <dbReference type="SAM" id="MobiDB-lite"/>
    </source>
</evidence>
<feature type="compositionally biased region" description="Basic and acidic residues" evidence="1">
    <location>
        <begin position="18"/>
        <end position="36"/>
    </location>
</feature>
<comment type="caution">
    <text evidence="3">The sequence shown here is derived from an EMBL/GenBank/DDBJ whole genome shotgun (WGS) entry which is preliminary data.</text>
</comment>
<dbReference type="GO" id="GO:0051513">
    <property type="term" value="P:regulation of monopolar cell growth"/>
    <property type="evidence" value="ECO:0007669"/>
    <property type="project" value="InterPro"/>
</dbReference>
<evidence type="ECO:0000313" key="4">
    <source>
        <dbReference type="Proteomes" id="UP000036987"/>
    </source>
</evidence>
<organism evidence="3 4">
    <name type="scientific">Zostera marina</name>
    <name type="common">Eelgrass</name>
    <dbReference type="NCBI Taxonomy" id="29655"/>
    <lineage>
        <taxon>Eukaryota</taxon>
        <taxon>Viridiplantae</taxon>
        <taxon>Streptophyta</taxon>
        <taxon>Embryophyta</taxon>
        <taxon>Tracheophyta</taxon>
        <taxon>Spermatophyta</taxon>
        <taxon>Magnoliopsida</taxon>
        <taxon>Liliopsida</taxon>
        <taxon>Zosteraceae</taxon>
        <taxon>Zostera</taxon>
    </lineage>
</organism>
<dbReference type="Pfam" id="PF14383">
    <property type="entry name" value="VARLMGL"/>
    <property type="match status" value="1"/>
</dbReference>
<evidence type="ECO:0000259" key="2">
    <source>
        <dbReference type="Pfam" id="PF14383"/>
    </source>
</evidence>
<feature type="compositionally biased region" description="Basic and acidic residues" evidence="1">
    <location>
        <begin position="118"/>
        <end position="130"/>
    </location>
</feature>
<dbReference type="InterPro" id="IPR032795">
    <property type="entry name" value="DUF3741-assoc"/>
</dbReference>
<feature type="compositionally biased region" description="Polar residues" evidence="1">
    <location>
        <begin position="156"/>
        <end position="170"/>
    </location>
</feature>
<feature type="domain" description="DUF3741" evidence="2">
    <location>
        <begin position="162"/>
        <end position="187"/>
    </location>
</feature>